<dbReference type="Proteomes" id="UP000636800">
    <property type="component" value="Chromosome 1"/>
</dbReference>
<dbReference type="EMBL" id="JADCNL010000001">
    <property type="protein sequence ID" value="KAG0499042.1"/>
    <property type="molecule type" value="Genomic_DNA"/>
</dbReference>
<keyword evidence="3" id="KW-1185">Reference proteome</keyword>
<name>A0A835VHH5_VANPL</name>
<dbReference type="OrthoDB" id="691484at2759"/>
<evidence type="ECO:0000313" key="3">
    <source>
        <dbReference type="Proteomes" id="UP000636800"/>
    </source>
</evidence>
<reference evidence="2 3" key="1">
    <citation type="journal article" date="2020" name="Nat. Food">
        <title>A phased Vanilla planifolia genome enables genetic improvement of flavour and production.</title>
        <authorList>
            <person name="Hasing T."/>
            <person name="Tang H."/>
            <person name="Brym M."/>
            <person name="Khazi F."/>
            <person name="Huang T."/>
            <person name="Chambers A.H."/>
        </authorList>
    </citation>
    <scope>NUCLEOTIDE SEQUENCE [LARGE SCALE GENOMIC DNA]</scope>
    <source>
        <tissue evidence="2">Leaf</tissue>
    </source>
</reference>
<accession>A0A835VHH5</accession>
<gene>
    <name evidence="2" type="ORF">HPP92_003733</name>
</gene>
<sequence>MSRPKEPVLETAVAHVFIDEEATVAAFEAIAEEGYDEGRIRQIGKHLELILELTVDEEEGADKEGERSSRLTATDLPSARMPRKTAAEAPRPREQDGSKPAVAAKRSLWEKRRRREGSNDSKGRFDMR</sequence>
<dbReference type="AlphaFoldDB" id="A0A835VHH5"/>
<evidence type="ECO:0000313" key="2">
    <source>
        <dbReference type="EMBL" id="KAG0499042.1"/>
    </source>
</evidence>
<feature type="compositionally biased region" description="Basic and acidic residues" evidence="1">
    <location>
        <begin position="116"/>
        <end position="128"/>
    </location>
</feature>
<evidence type="ECO:0000256" key="1">
    <source>
        <dbReference type="SAM" id="MobiDB-lite"/>
    </source>
</evidence>
<proteinExistence type="predicted"/>
<organism evidence="2 3">
    <name type="scientific">Vanilla planifolia</name>
    <name type="common">Vanilla</name>
    <dbReference type="NCBI Taxonomy" id="51239"/>
    <lineage>
        <taxon>Eukaryota</taxon>
        <taxon>Viridiplantae</taxon>
        <taxon>Streptophyta</taxon>
        <taxon>Embryophyta</taxon>
        <taxon>Tracheophyta</taxon>
        <taxon>Spermatophyta</taxon>
        <taxon>Magnoliopsida</taxon>
        <taxon>Liliopsida</taxon>
        <taxon>Asparagales</taxon>
        <taxon>Orchidaceae</taxon>
        <taxon>Vanilloideae</taxon>
        <taxon>Vanilleae</taxon>
        <taxon>Vanilla</taxon>
    </lineage>
</organism>
<feature type="region of interest" description="Disordered" evidence="1">
    <location>
        <begin position="54"/>
        <end position="128"/>
    </location>
</feature>
<comment type="caution">
    <text evidence="2">The sequence shown here is derived from an EMBL/GenBank/DDBJ whole genome shotgun (WGS) entry which is preliminary data.</text>
</comment>
<protein>
    <submittedName>
        <fullName evidence="2">Uncharacterized protein</fullName>
    </submittedName>
</protein>